<reference evidence="1" key="1">
    <citation type="journal article" date="2020" name="Stud. Mycol.">
        <title>101 Dothideomycetes genomes: a test case for predicting lifestyles and emergence of pathogens.</title>
        <authorList>
            <person name="Haridas S."/>
            <person name="Albert R."/>
            <person name="Binder M."/>
            <person name="Bloem J."/>
            <person name="Labutti K."/>
            <person name="Salamov A."/>
            <person name="Andreopoulos B."/>
            <person name="Baker S."/>
            <person name="Barry K."/>
            <person name="Bills G."/>
            <person name="Bluhm B."/>
            <person name="Cannon C."/>
            <person name="Castanera R."/>
            <person name="Culley D."/>
            <person name="Daum C."/>
            <person name="Ezra D."/>
            <person name="Gonzalez J."/>
            <person name="Henrissat B."/>
            <person name="Kuo A."/>
            <person name="Liang C."/>
            <person name="Lipzen A."/>
            <person name="Lutzoni F."/>
            <person name="Magnuson J."/>
            <person name="Mondo S."/>
            <person name="Nolan M."/>
            <person name="Ohm R."/>
            <person name="Pangilinan J."/>
            <person name="Park H.-J."/>
            <person name="Ramirez L."/>
            <person name="Alfaro M."/>
            <person name="Sun H."/>
            <person name="Tritt A."/>
            <person name="Yoshinaga Y."/>
            <person name="Zwiers L.-H."/>
            <person name="Turgeon B."/>
            <person name="Goodwin S."/>
            <person name="Spatafora J."/>
            <person name="Crous P."/>
            <person name="Grigoriev I."/>
        </authorList>
    </citation>
    <scope>NUCLEOTIDE SEQUENCE</scope>
    <source>
        <strain evidence="1">CBS 279.74</strain>
    </source>
</reference>
<dbReference type="AlphaFoldDB" id="A0A6G1JTM4"/>
<dbReference type="OrthoDB" id="5412893at2759"/>
<evidence type="ECO:0000313" key="1">
    <source>
        <dbReference type="EMBL" id="KAF2703571.1"/>
    </source>
</evidence>
<dbReference type="Proteomes" id="UP000799428">
    <property type="component" value="Unassembled WGS sequence"/>
</dbReference>
<sequence length="52" mass="5825">MPHVPSRPRNLTFFSIFSLGGGYMMMKSRALETRQKERAAGDYSVSVDRSGT</sequence>
<accession>A0A6G1JTM4</accession>
<gene>
    <name evidence="1" type="ORF">K504DRAFT_392080</name>
</gene>
<organism evidence="1 2">
    <name type="scientific">Pleomassaria siparia CBS 279.74</name>
    <dbReference type="NCBI Taxonomy" id="1314801"/>
    <lineage>
        <taxon>Eukaryota</taxon>
        <taxon>Fungi</taxon>
        <taxon>Dikarya</taxon>
        <taxon>Ascomycota</taxon>
        <taxon>Pezizomycotina</taxon>
        <taxon>Dothideomycetes</taxon>
        <taxon>Pleosporomycetidae</taxon>
        <taxon>Pleosporales</taxon>
        <taxon>Pleomassariaceae</taxon>
        <taxon>Pleomassaria</taxon>
    </lineage>
</organism>
<proteinExistence type="predicted"/>
<keyword evidence="2" id="KW-1185">Reference proteome</keyword>
<evidence type="ECO:0000313" key="2">
    <source>
        <dbReference type="Proteomes" id="UP000799428"/>
    </source>
</evidence>
<protein>
    <submittedName>
        <fullName evidence="1">Uncharacterized protein</fullName>
    </submittedName>
</protein>
<dbReference type="EMBL" id="MU005786">
    <property type="protein sequence ID" value="KAF2703571.1"/>
    <property type="molecule type" value="Genomic_DNA"/>
</dbReference>
<name>A0A6G1JTM4_9PLEO</name>